<dbReference type="Pfam" id="PF07973">
    <property type="entry name" value="tRNA_SAD"/>
    <property type="match status" value="1"/>
</dbReference>
<dbReference type="PANTHER" id="PTHR11777:SF9">
    <property type="entry name" value="ALANINE--TRNA LIGASE, CYTOPLASMIC"/>
    <property type="match status" value="1"/>
</dbReference>
<dbReference type="PANTHER" id="PTHR11777">
    <property type="entry name" value="ALANYL-TRNA SYNTHETASE"/>
    <property type="match status" value="1"/>
</dbReference>
<dbReference type="Pfam" id="PF02272">
    <property type="entry name" value="DHHA1"/>
    <property type="match status" value="1"/>
</dbReference>
<dbReference type="InterPro" id="IPR012947">
    <property type="entry name" value="tRNA_SAD"/>
</dbReference>
<proteinExistence type="predicted"/>
<dbReference type="SUPFAM" id="SSF55186">
    <property type="entry name" value="ThrRS/AlaRS common domain"/>
    <property type="match status" value="1"/>
</dbReference>
<gene>
    <name evidence="2" type="ORF">H4W81_000466</name>
</gene>
<dbReference type="Gene3D" id="3.30.980.10">
    <property type="entry name" value="Threonyl-trna Synthetase, Chain A, domain 2"/>
    <property type="match status" value="1"/>
</dbReference>
<dbReference type="InterPro" id="IPR003156">
    <property type="entry name" value="DHHA1_dom"/>
</dbReference>
<dbReference type="RefSeq" id="WP_225958420.1">
    <property type="nucleotide sequence ID" value="NZ_BAAASY010000047.1"/>
</dbReference>
<evidence type="ECO:0000313" key="2">
    <source>
        <dbReference type="EMBL" id="MBE1557687.1"/>
    </source>
</evidence>
<accession>A0ABR9K6Q3</accession>
<dbReference type="Proteomes" id="UP000661607">
    <property type="component" value="Unassembled WGS sequence"/>
</dbReference>
<reference evidence="2 3" key="1">
    <citation type="submission" date="2020-10" db="EMBL/GenBank/DDBJ databases">
        <title>Sequencing the genomes of 1000 actinobacteria strains.</title>
        <authorList>
            <person name="Klenk H.-P."/>
        </authorList>
    </citation>
    <scope>NUCLEOTIDE SEQUENCE [LARGE SCALE GENOMIC DNA]</scope>
    <source>
        <strain evidence="2 3">DSM 43748</strain>
    </source>
</reference>
<dbReference type="SMART" id="SM00863">
    <property type="entry name" value="tRNA_SAD"/>
    <property type="match status" value="1"/>
</dbReference>
<protein>
    <submittedName>
        <fullName evidence="2">Alanyl-tRNA synthetase</fullName>
    </submittedName>
</protein>
<comment type="caution">
    <text evidence="2">The sequence shown here is derived from an EMBL/GenBank/DDBJ whole genome shotgun (WGS) entry which is preliminary data.</text>
</comment>
<dbReference type="InterPro" id="IPR018163">
    <property type="entry name" value="Thr/Ala-tRNA-synth_IIc_edit"/>
</dbReference>
<dbReference type="PROSITE" id="PS50860">
    <property type="entry name" value="AA_TRNA_LIGASE_II_ALA"/>
    <property type="match status" value="1"/>
</dbReference>
<dbReference type="Gene3D" id="3.10.310.40">
    <property type="match status" value="1"/>
</dbReference>
<name>A0ABR9K6Q3_9ACTN</name>
<sequence>MDDPEVRIWQASRADSEAAGATALFGEKYGEQVRIVDIGDFSRELCGGTHVGHGSNAGPIRVLGESSIGSNLRRIEALTGHDVLRHYDNERRLLEEVSELLGTRPADAPEALRKRLSHLVTAQQELDRLRAHKLREHAQRLLTLACPSGRGHIITKHVTGISPAELRQLALEVIDQTSTDPTIVILGLEHDGKAMLVAAITPSLTTDGIQAAQIITRAAKAVGGGGGGTGAVASAGGRHPQALGQALQLAAEDASNALGSK</sequence>
<dbReference type="InterPro" id="IPR050058">
    <property type="entry name" value="Ala-tRNA_ligase"/>
</dbReference>
<organism evidence="2 3">
    <name type="scientific">Nonomuraea africana</name>
    <dbReference type="NCBI Taxonomy" id="46171"/>
    <lineage>
        <taxon>Bacteria</taxon>
        <taxon>Bacillati</taxon>
        <taxon>Actinomycetota</taxon>
        <taxon>Actinomycetes</taxon>
        <taxon>Streptosporangiales</taxon>
        <taxon>Streptosporangiaceae</taxon>
        <taxon>Nonomuraea</taxon>
    </lineage>
</organism>
<dbReference type="InterPro" id="IPR018165">
    <property type="entry name" value="Ala-tRNA-synth_IIc_core"/>
</dbReference>
<feature type="domain" description="Alanyl-transfer RNA synthetases family profile" evidence="1">
    <location>
        <begin position="1"/>
        <end position="89"/>
    </location>
</feature>
<keyword evidence="3" id="KW-1185">Reference proteome</keyword>
<dbReference type="EMBL" id="JADBEF010000001">
    <property type="protein sequence ID" value="MBE1557687.1"/>
    <property type="molecule type" value="Genomic_DNA"/>
</dbReference>
<evidence type="ECO:0000313" key="3">
    <source>
        <dbReference type="Proteomes" id="UP000661607"/>
    </source>
</evidence>
<evidence type="ECO:0000259" key="1">
    <source>
        <dbReference type="PROSITE" id="PS50860"/>
    </source>
</evidence>